<dbReference type="InterPro" id="IPR001563">
    <property type="entry name" value="Peptidase_S10"/>
</dbReference>
<protein>
    <submittedName>
        <fullName evidence="2">Uncharacterized protein</fullName>
    </submittedName>
</protein>
<dbReference type="Pfam" id="PF00450">
    <property type="entry name" value="Peptidase_S10"/>
    <property type="match status" value="1"/>
</dbReference>
<evidence type="ECO:0000313" key="3">
    <source>
        <dbReference type="Proteomes" id="UP000479710"/>
    </source>
</evidence>
<dbReference type="OrthoDB" id="443318at2759"/>
<comment type="similarity">
    <text evidence="1">Belongs to the peptidase S10 family.</text>
</comment>
<dbReference type="AlphaFoldDB" id="A0A6G1E3A9"/>
<organism evidence="2 3">
    <name type="scientific">Oryza meyeriana var. granulata</name>
    <dbReference type="NCBI Taxonomy" id="110450"/>
    <lineage>
        <taxon>Eukaryota</taxon>
        <taxon>Viridiplantae</taxon>
        <taxon>Streptophyta</taxon>
        <taxon>Embryophyta</taxon>
        <taxon>Tracheophyta</taxon>
        <taxon>Spermatophyta</taxon>
        <taxon>Magnoliopsida</taxon>
        <taxon>Liliopsida</taxon>
        <taxon>Poales</taxon>
        <taxon>Poaceae</taxon>
        <taxon>BOP clade</taxon>
        <taxon>Oryzoideae</taxon>
        <taxon>Oryzeae</taxon>
        <taxon>Oryzinae</taxon>
        <taxon>Oryza</taxon>
        <taxon>Oryza meyeriana</taxon>
    </lineage>
</organism>
<proteinExistence type="inferred from homology"/>
<dbReference type="EMBL" id="SPHZ02000005">
    <property type="protein sequence ID" value="KAF0919575.1"/>
    <property type="molecule type" value="Genomic_DNA"/>
</dbReference>
<dbReference type="GO" id="GO:0006508">
    <property type="term" value="P:proteolysis"/>
    <property type="evidence" value="ECO:0007669"/>
    <property type="project" value="InterPro"/>
</dbReference>
<evidence type="ECO:0000256" key="1">
    <source>
        <dbReference type="ARBA" id="ARBA00009431"/>
    </source>
</evidence>
<evidence type="ECO:0000313" key="2">
    <source>
        <dbReference type="EMBL" id="KAF0919575.1"/>
    </source>
</evidence>
<name>A0A6G1E3A9_9ORYZ</name>
<reference evidence="2 3" key="1">
    <citation type="submission" date="2019-11" db="EMBL/GenBank/DDBJ databases">
        <title>Whole genome sequence of Oryza granulata.</title>
        <authorList>
            <person name="Li W."/>
        </authorList>
    </citation>
    <scope>NUCLEOTIDE SEQUENCE [LARGE SCALE GENOMIC DNA]</scope>
    <source>
        <strain evidence="3">cv. Menghai</strain>
        <tissue evidence="2">Leaf</tissue>
    </source>
</reference>
<dbReference type="Proteomes" id="UP000479710">
    <property type="component" value="Unassembled WGS sequence"/>
</dbReference>
<accession>A0A6G1E3A9</accession>
<dbReference type="GO" id="GO:0004185">
    <property type="term" value="F:serine-type carboxypeptidase activity"/>
    <property type="evidence" value="ECO:0007669"/>
    <property type="project" value="InterPro"/>
</dbReference>
<keyword evidence="3" id="KW-1185">Reference proteome</keyword>
<dbReference type="InterPro" id="IPR029058">
    <property type="entry name" value="AB_hydrolase_fold"/>
</dbReference>
<sequence length="103" mass="10917">MLLSAFYAVAAEEQGVRRLGPVALGCAACRSGVQGRPCRRRAGPERGDGACTIALICSWMALANMLFLESPAGVGFSYSNTTSDYNNTGDRSRAADAYTFLTN</sequence>
<dbReference type="Gene3D" id="3.40.50.1820">
    <property type="entry name" value="alpha/beta hydrolase"/>
    <property type="match status" value="1"/>
</dbReference>
<gene>
    <name evidence="2" type="ORF">E2562_029799</name>
</gene>
<comment type="caution">
    <text evidence="2">The sequence shown here is derived from an EMBL/GenBank/DDBJ whole genome shotgun (WGS) entry which is preliminary data.</text>
</comment>
<dbReference type="SUPFAM" id="SSF53474">
    <property type="entry name" value="alpha/beta-Hydrolases"/>
    <property type="match status" value="1"/>
</dbReference>